<dbReference type="RefSeq" id="WP_380756652.1">
    <property type="nucleotide sequence ID" value="NZ_JBHSRF010000036.1"/>
</dbReference>
<evidence type="ECO:0000256" key="1">
    <source>
        <dbReference type="ARBA" id="ARBA00023002"/>
    </source>
</evidence>
<evidence type="ECO:0000256" key="2">
    <source>
        <dbReference type="ARBA" id="ARBA00023027"/>
    </source>
</evidence>
<dbReference type="Proteomes" id="UP001596137">
    <property type="component" value="Unassembled WGS sequence"/>
</dbReference>
<proteinExistence type="predicted"/>
<dbReference type="EMBL" id="JBHSRF010000036">
    <property type="protein sequence ID" value="MFC6084031.1"/>
    <property type="molecule type" value="Genomic_DNA"/>
</dbReference>
<keyword evidence="1" id="KW-0560">Oxidoreductase</keyword>
<dbReference type="InterPro" id="IPR002938">
    <property type="entry name" value="FAD-bd"/>
</dbReference>
<organism evidence="4 5">
    <name type="scientific">Sphaerisporangium aureirubrum</name>
    <dbReference type="NCBI Taxonomy" id="1544736"/>
    <lineage>
        <taxon>Bacteria</taxon>
        <taxon>Bacillati</taxon>
        <taxon>Actinomycetota</taxon>
        <taxon>Actinomycetes</taxon>
        <taxon>Streptosporangiales</taxon>
        <taxon>Streptosporangiaceae</taxon>
        <taxon>Sphaerisporangium</taxon>
    </lineage>
</organism>
<gene>
    <name evidence="4" type="ORF">ACFP1K_22910</name>
</gene>
<protein>
    <submittedName>
        <fullName evidence="4">FAD-dependent oxidoreductase</fullName>
    </submittedName>
</protein>
<name>A0ABW1NLA0_9ACTN</name>
<dbReference type="InterPro" id="IPR036188">
    <property type="entry name" value="FAD/NAD-bd_sf"/>
</dbReference>
<evidence type="ECO:0000259" key="3">
    <source>
        <dbReference type="Pfam" id="PF01494"/>
    </source>
</evidence>
<keyword evidence="5" id="KW-1185">Reference proteome</keyword>
<feature type="domain" description="FAD-binding" evidence="3">
    <location>
        <begin position="3"/>
        <end position="339"/>
    </location>
</feature>
<keyword evidence="2" id="KW-0520">NAD</keyword>
<dbReference type="PANTHER" id="PTHR43476:SF4">
    <property type="entry name" value="BLR0106 PROTEIN"/>
    <property type="match status" value="1"/>
</dbReference>
<comment type="caution">
    <text evidence="4">The sequence shown here is derived from an EMBL/GenBank/DDBJ whole genome shotgun (WGS) entry which is preliminary data.</text>
</comment>
<evidence type="ECO:0000313" key="5">
    <source>
        <dbReference type="Proteomes" id="UP001596137"/>
    </source>
</evidence>
<dbReference type="Gene3D" id="3.50.50.60">
    <property type="entry name" value="FAD/NAD(P)-binding domain"/>
    <property type="match status" value="2"/>
</dbReference>
<dbReference type="PANTHER" id="PTHR43476">
    <property type="entry name" value="3-(3-HYDROXY-PHENYL)PROPIONATE/3-HYDROXYCINNAMIC ACID HYDROXYLASE"/>
    <property type="match status" value="1"/>
</dbReference>
<dbReference type="InterPro" id="IPR050631">
    <property type="entry name" value="PheA/TfdB_FAD_monoxygenase"/>
</dbReference>
<dbReference type="PRINTS" id="PR00420">
    <property type="entry name" value="RNGMNOXGNASE"/>
</dbReference>
<dbReference type="SUPFAM" id="SSF51905">
    <property type="entry name" value="FAD/NAD(P)-binding domain"/>
    <property type="match status" value="1"/>
</dbReference>
<accession>A0ABW1NLA0</accession>
<evidence type="ECO:0000313" key="4">
    <source>
        <dbReference type="EMBL" id="MFC6084031.1"/>
    </source>
</evidence>
<dbReference type="Pfam" id="PF01494">
    <property type="entry name" value="FAD_binding_3"/>
    <property type="match status" value="1"/>
</dbReference>
<reference evidence="5" key="1">
    <citation type="journal article" date="2019" name="Int. J. Syst. Evol. Microbiol.">
        <title>The Global Catalogue of Microorganisms (GCM) 10K type strain sequencing project: providing services to taxonomists for standard genome sequencing and annotation.</title>
        <authorList>
            <consortium name="The Broad Institute Genomics Platform"/>
            <consortium name="The Broad Institute Genome Sequencing Center for Infectious Disease"/>
            <person name="Wu L."/>
            <person name="Ma J."/>
        </authorList>
    </citation>
    <scope>NUCLEOTIDE SEQUENCE [LARGE SCALE GENOMIC DNA]</scope>
    <source>
        <strain evidence="5">JCM 30346</strain>
    </source>
</reference>
<sequence>MPDYDVIVCGGGIGGLTLARALGRQGRRVLVLEKQRHVPQVHKGELLQPRSLHILGTLGALDGLRAAGALTAERLSCRTEKGEEIGALDYRGLEDPYRYCLVHTYAAIKGTVTAGLDAEVRYGARADKLLRYRSGRVRGVTVVAGREREEVTAALVVACDGSGSRLRTQAGIEVRRTPYGHQLVGYDLADPGLGPDIAAHLTRDGLRLLFPMPAGRARLYAQVPAGGVRRPELAAWTDDMLRRVPALAEVAEPLRASVHDAQVVAAYRYNAARWVTPGFALTGDAAHCVHPMAGQGMNAAIADAWTLAENLTDAGELTQESVDAALGRYDAIRRPAIDYVSRLSHNLAMLFTDTSWRIRVVGRHMLRRNQDNHRLQTIITYNMSGLGVRRFTVRDRFVQFGLLHDREEAPTYA</sequence>